<keyword evidence="2" id="KW-1185">Reference proteome</keyword>
<proteinExistence type="predicted"/>
<evidence type="ECO:0000313" key="1">
    <source>
        <dbReference type="EMBL" id="QYC42046.1"/>
    </source>
</evidence>
<accession>A0ABX8U580</accession>
<evidence type="ECO:0008006" key="3">
    <source>
        <dbReference type="Google" id="ProtNLM"/>
    </source>
</evidence>
<reference evidence="1 2" key="1">
    <citation type="journal article" date="2021" name="ACS Chem. Biol.">
        <title>Genomic-Led Discovery of a Novel Glycopeptide Antibiotic by Nonomuraea coxensis DSM 45129.</title>
        <authorList>
            <person name="Yushchuk O."/>
            <person name="Vior N.M."/>
            <person name="Andreo-Vidal A."/>
            <person name="Berini F."/>
            <person name="Ruckert C."/>
            <person name="Busche T."/>
            <person name="Binda E."/>
            <person name="Kalinowski J."/>
            <person name="Truman A.W."/>
            <person name="Marinelli F."/>
        </authorList>
    </citation>
    <scope>NUCLEOTIDE SEQUENCE [LARGE SCALE GENOMIC DNA]</scope>
    <source>
        <strain evidence="1 2">DSM 45129</strain>
    </source>
</reference>
<dbReference type="SUPFAM" id="SSF56281">
    <property type="entry name" value="Metallo-hydrolase/oxidoreductase"/>
    <property type="match status" value="1"/>
</dbReference>
<dbReference type="InterPro" id="IPR036866">
    <property type="entry name" value="RibonucZ/Hydroxyglut_hydro"/>
</dbReference>
<organism evidence="1 2">
    <name type="scientific">Nonomuraea coxensis DSM 45129</name>
    <dbReference type="NCBI Taxonomy" id="1122611"/>
    <lineage>
        <taxon>Bacteria</taxon>
        <taxon>Bacillati</taxon>
        <taxon>Actinomycetota</taxon>
        <taxon>Actinomycetes</taxon>
        <taxon>Streptosporangiales</taxon>
        <taxon>Streptosporangiaceae</taxon>
        <taxon>Nonomuraea</taxon>
    </lineage>
</organism>
<name>A0ABX8U580_9ACTN</name>
<dbReference type="Gene3D" id="3.60.15.10">
    <property type="entry name" value="Ribonuclease Z/Hydroxyacylglutathione hydrolase-like"/>
    <property type="match status" value="1"/>
</dbReference>
<sequence>MPERVAVGVLTTNCRIPHMRGDHARRLLDLPGTGRVHPGHGPGTTVAEERPHLESWATRGW</sequence>
<protein>
    <recommendedName>
        <fullName evidence="3">MBL fold metallo-hydrolase</fullName>
    </recommendedName>
</protein>
<dbReference type="Proteomes" id="UP000824681">
    <property type="component" value="Chromosome"/>
</dbReference>
<dbReference type="EMBL" id="CP068985">
    <property type="protein sequence ID" value="QYC42046.1"/>
    <property type="molecule type" value="Genomic_DNA"/>
</dbReference>
<gene>
    <name evidence="1" type="ORF">Nocox_22210</name>
</gene>
<evidence type="ECO:0000313" key="2">
    <source>
        <dbReference type="Proteomes" id="UP000824681"/>
    </source>
</evidence>